<dbReference type="InterPro" id="IPR029055">
    <property type="entry name" value="Ntn_hydrolases_N"/>
</dbReference>
<dbReference type="GO" id="GO:0005886">
    <property type="term" value="C:plasma membrane"/>
    <property type="evidence" value="ECO:0007669"/>
    <property type="project" value="TreeGrafter"/>
</dbReference>
<dbReference type="GO" id="GO:0006751">
    <property type="term" value="P:glutathione catabolic process"/>
    <property type="evidence" value="ECO:0007669"/>
    <property type="project" value="InterPro"/>
</dbReference>
<dbReference type="AlphaFoldDB" id="A0A7R9DLU7"/>
<proteinExistence type="predicted"/>
<dbReference type="SUPFAM" id="SSF56235">
    <property type="entry name" value="N-terminal nucleophile aminohydrolases (Ntn hydrolases)"/>
    <property type="match status" value="1"/>
</dbReference>
<dbReference type="Pfam" id="PF01019">
    <property type="entry name" value="G_glu_transpept"/>
    <property type="match status" value="1"/>
</dbReference>
<gene>
    <name evidence="1" type="ORF">TCEB3V08_LOCUS12511</name>
</gene>
<protein>
    <submittedName>
        <fullName evidence="1">Uncharacterized protein</fullName>
    </submittedName>
</protein>
<dbReference type="GO" id="GO:0036374">
    <property type="term" value="F:glutathione hydrolase activity"/>
    <property type="evidence" value="ECO:0007669"/>
    <property type="project" value="InterPro"/>
</dbReference>
<reference evidence="1" key="1">
    <citation type="submission" date="2020-11" db="EMBL/GenBank/DDBJ databases">
        <authorList>
            <person name="Tran Van P."/>
        </authorList>
    </citation>
    <scope>NUCLEOTIDE SEQUENCE</scope>
</reference>
<sequence length="123" mass="12964">MRDGFQLRFSMKRPRVLVVSSVVLLVLLALAVGLYFGLRPSLDGDTGLNPRNPTSPLPPSDSPMGVFWDASVATNGYPCAIIGRDILMKNGSATEAAIAALFCEGVACPQSMGLGGGFFMTIL</sequence>
<accession>A0A7R9DLU7</accession>
<dbReference type="InterPro" id="IPR000101">
    <property type="entry name" value="GGT_peptidase"/>
</dbReference>
<dbReference type="EMBL" id="OC326416">
    <property type="protein sequence ID" value="CAD7415697.1"/>
    <property type="molecule type" value="Genomic_DNA"/>
</dbReference>
<evidence type="ECO:0000313" key="1">
    <source>
        <dbReference type="EMBL" id="CAD7415697.1"/>
    </source>
</evidence>
<name>A0A7R9DLU7_TIMCR</name>
<organism evidence="1">
    <name type="scientific">Timema cristinae</name>
    <name type="common">Walking stick</name>
    <dbReference type="NCBI Taxonomy" id="61476"/>
    <lineage>
        <taxon>Eukaryota</taxon>
        <taxon>Metazoa</taxon>
        <taxon>Ecdysozoa</taxon>
        <taxon>Arthropoda</taxon>
        <taxon>Hexapoda</taxon>
        <taxon>Insecta</taxon>
        <taxon>Pterygota</taxon>
        <taxon>Neoptera</taxon>
        <taxon>Polyneoptera</taxon>
        <taxon>Phasmatodea</taxon>
        <taxon>Timematodea</taxon>
        <taxon>Timematoidea</taxon>
        <taxon>Timematidae</taxon>
        <taxon>Timema</taxon>
    </lineage>
</organism>
<dbReference type="PANTHER" id="PTHR11686">
    <property type="entry name" value="GAMMA GLUTAMYL TRANSPEPTIDASE"/>
    <property type="match status" value="1"/>
</dbReference>
<dbReference type="PANTHER" id="PTHR11686:SF9">
    <property type="entry name" value="RE13973P"/>
    <property type="match status" value="1"/>
</dbReference>